<reference evidence="5 6" key="1">
    <citation type="submission" date="2017-05" db="EMBL/GenBank/DDBJ databases">
        <title>Comparative genomic and metabolic analysis of manganese-oxidizing mechanisms in Celeribater manganoxidans DY25T: its adaption to the environment of polymetallic nodule.</title>
        <authorList>
            <person name="Wang X."/>
        </authorList>
    </citation>
    <scope>NUCLEOTIDE SEQUENCE [LARGE SCALE GENOMIC DNA]</scope>
    <source>
        <strain evidence="5 6">DY25</strain>
        <plasmid evidence="6">pdy25-a</plasmid>
    </source>
</reference>
<dbReference type="OrthoDB" id="9804723at2"/>
<feature type="domain" description="Lipoyl-binding" evidence="4">
    <location>
        <begin position="2"/>
        <end position="77"/>
    </location>
</feature>
<dbReference type="Gene3D" id="2.40.50.100">
    <property type="match status" value="2"/>
</dbReference>
<evidence type="ECO:0000256" key="2">
    <source>
        <dbReference type="ARBA" id="ARBA00022823"/>
    </source>
</evidence>
<dbReference type="Gene3D" id="4.10.320.10">
    <property type="entry name" value="E3-binding domain"/>
    <property type="match status" value="1"/>
</dbReference>
<dbReference type="KEGG" id="cmag:CBW24_15200"/>
<sequence>MPHDVILPALGMAQESGIIVTWHKQPGDAVAVGDLLFEVETDKATVEVEAQHDGILTGVTAKAGDEVPVGHVIARIAATADDADNDADAERAPPAPVDGELPDGREVIMPTLGMAQDSGLLIGWLVAPGAKVAADDPLFEVETDKSTMEVPAGIDGYLAAQLAEPGEDIPTGQVIAIISPEAPSAPVTRKAVAAPTPPKSAPDRAPEPAPPPPAAAQPNRSADPSGRILASPKARRLALEQGLDLARLSAAGVSQPFHAKDIETLRAMPSEPAETSATPPRASLHLTAEIANEGLTDFTAWARTTAEITDPNAVLASLAGGSLSAGARVIIGVEAFGATQVFAVTGSGLRATQRVEDATPALLLRDLRHSRVCTLRLGAEATPVLTLTAGAGSGVGLTLECAPDQMSPATALAFLTDFAGRLEHPLRALL</sequence>
<comment type="cofactor">
    <cofactor evidence="1">
        <name>(R)-lipoate</name>
        <dbReference type="ChEBI" id="CHEBI:83088"/>
    </cofactor>
</comment>
<dbReference type="InterPro" id="IPR045257">
    <property type="entry name" value="E2/Pdx1"/>
</dbReference>
<organism evidence="5 6">
    <name type="scientific">Pacificitalea manganoxidans</name>
    <dbReference type="NCBI Taxonomy" id="1411902"/>
    <lineage>
        <taxon>Bacteria</taxon>
        <taxon>Pseudomonadati</taxon>
        <taxon>Pseudomonadota</taxon>
        <taxon>Alphaproteobacteria</taxon>
        <taxon>Rhodobacterales</taxon>
        <taxon>Paracoccaceae</taxon>
        <taxon>Pacificitalea</taxon>
    </lineage>
</organism>
<keyword evidence="5" id="KW-0614">Plasmid</keyword>
<dbReference type="PANTHER" id="PTHR23151">
    <property type="entry name" value="DIHYDROLIPOAMIDE ACETYL/SUCCINYL-TRANSFERASE-RELATED"/>
    <property type="match status" value="1"/>
</dbReference>
<dbReference type="AlphaFoldDB" id="A0A291M3L3"/>
<dbReference type="RefSeq" id="WP_097374271.1">
    <property type="nucleotide sequence ID" value="NZ_CP021405.1"/>
</dbReference>
<dbReference type="InterPro" id="IPR011053">
    <property type="entry name" value="Single_hybrid_motif"/>
</dbReference>
<feature type="region of interest" description="Disordered" evidence="3">
    <location>
        <begin position="185"/>
        <end position="227"/>
    </location>
</feature>
<evidence type="ECO:0000259" key="4">
    <source>
        <dbReference type="PROSITE" id="PS50968"/>
    </source>
</evidence>
<evidence type="ECO:0000256" key="3">
    <source>
        <dbReference type="SAM" id="MobiDB-lite"/>
    </source>
</evidence>
<dbReference type="InterPro" id="IPR003016">
    <property type="entry name" value="2-oxoA_DH_lipoyl-BS"/>
</dbReference>
<dbReference type="SUPFAM" id="SSF47005">
    <property type="entry name" value="Peripheral subunit-binding domain of 2-oxo acid dehydrogenase complex"/>
    <property type="match status" value="1"/>
</dbReference>
<dbReference type="PANTHER" id="PTHR23151:SF90">
    <property type="entry name" value="DIHYDROLIPOYLLYSINE-RESIDUE ACETYLTRANSFERASE COMPONENT OF PYRUVATE DEHYDROGENASE COMPLEX, MITOCHONDRIAL-RELATED"/>
    <property type="match status" value="1"/>
</dbReference>
<dbReference type="PROSITE" id="PS00189">
    <property type="entry name" value="LIPOYL"/>
    <property type="match status" value="2"/>
</dbReference>
<dbReference type="SUPFAM" id="SSF51230">
    <property type="entry name" value="Single hybrid motif"/>
    <property type="match status" value="2"/>
</dbReference>
<feature type="domain" description="Lipoyl-binding" evidence="4">
    <location>
        <begin position="104"/>
        <end position="179"/>
    </location>
</feature>
<dbReference type="InterPro" id="IPR000089">
    <property type="entry name" value="Biotin_lipoyl"/>
</dbReference>
<dbReference type="PROSITE" id="PS50968">
    <property type="entry name" value="BIOTINYL_LIPOYL"/>
    <property type="match status" value="2"/>
</dbReference>
<evidence type="ECO:0000313" key="5">
    <source>
        <dbReference type="EMBL" id="ATI43500.1"/>
    </source>
</evidence>
<dbReference type="InterPro" id="IPR036625">
    <property type="entry name" value="E3-bd_dom_sf"/>
</dbReference>
<geneLocation type="plasmid" evidence="6">
    <name>pdy25-a</name>
</geneLocation>
<dbReference type="GO" id="GO:0045254">
    <property type="term" value="C:pyruvate dehydrogenase complex"/>
    <property type="evidence" value="ECO:0007669"/>
    <property type="project" value="InterPro"/>
</dbReference>
<dbReference type="GO" id="GO:0006086">
    <property type="term" value="P:pyruvate decarboxylation to acetyl-CoA"/>
    <property type="evidence" value="ECO:0007669"/>
    <property type="project" value="InterPro"/>
</dbReference>
<gene>
    <name evidence="5" type="ORF">CBW24_15200</name>
</gene>
<dbReference type="CDD" id="cd06849">
    <property type="entry name" value="lipoyl_domain"/>
    <property type="match status" value="2"/>
</dbReference>
<name>A0A291M3L3_9RHOB</name>
<evidence type="ECO:0000256" key="1">
    <source>
        <dbReference type="ARBA" id="ARBA00001938"/>
    </source>
</evidence>
<feature type="region of interest" description="Disordered" evidence="3">
    <location>
        <begin position="81"/>
        <end position="102"/>
    </location>
</feature>
<dbReference type="EMBL" id="CP021405">
    <property type="protein sequence ID" value="ATI43500.1"/>
    <property type="molecule type" value="Genomic_DNA"/>
</dbReference>
<evidence type="ECO:0000313" key="6">
    <source>
        <dbReference type="Proteomes" id="UP000219050"/>
    </source>
</evidence>
<dbReference type="Pfam" id="PF00364">
    <property type="entry name" value="Biotin_lipoyl"/>
    <property type="match status" value="2"/>
</dbReference>
<protein>
    <recommendedName>
        <fullName evidence="4">Lipoyl-binding domain-containing protein</fullName>
    </recommendedName>
</protein>
<accession>A0A291M3L3</accession>
<keyword evidence="2" id="KW-0450">Lipoyl</keyword>
<proteinExistence type="predicted"/>
<dbReference type="GO" id="GO:0016746">
    <property type="term" value="F:acyltransferase activity"/>
    <property type="evidence" value="ECO:0007669"/>
    <property type="project" value="InterPro"/>
</dbReference>
<dbReference type="Proteomes" id="UP000219050">
    <property type="component" value="Plasmid pDY25-A"/>
</dbReference>
<keyword evidence="6" id="KW-1185">Reference proteome</keyword>